<accession>U5DMW6</accession>
<dbReference type="InterPro" id="IPR011989">
    <property type="entry name" value="ARM-like"/>
</dbReference>
<comment type="caution">
    <text evidence="3">The sequence shown here is derived from an EMBL/GenBank/DDBJ whole genome shotgun (WGS) entry which is preliminary data.</text>
</comment>
<dbReference type="eggNOG" id="COG1413">
    <property type="taxonomic scope" value="Bacteria"/>
</dbReference>
<keyword evidence="1" id="KW-0042">Antenna complex</keyword>
<dbReference type="GO" id="GO:0030089">
    <property type="term" value="C:phycobilisome"/>
    <property type="evidence" value="ECO:0007669"/>
    <property type="project" value="UniProtKB-KW"/>
</dbReference>
<dbReference type="InterPro" id="IPR016024">
    <property type="entry name" value="ARM-type_fold"/>
</dbReference>
<protein>
    <submittedName>
        <fullName evidence="3">HEAT domain containing protein</fullName>
    </submittedName>
</protein>
<dbReference type="EMBL" id="ASSJ01000035">
    <property type="protein sequence ID" value="ERN41959.1"/>
    <property type="molecule type" value="Genomic_DNA"/>
</dbReference>
<dbReference type="InterPro" id="IPR004155">
    <property type="entry name" value="PBS_lyase_HEAT"/>
</dbReference>
<dbReference type="Pfam" id="PF13646">
    <property type="entry name" value="HEAT_2"/>
    <property type="match status" value="2"/>
</dbReference>
<evidence type="ECO:0000313" key="4">
    <source>
        <dbReference type="Proteomes" id="UP000016960"/>
    </source>
</evidence>
<dbReference type="Proteomes" id="UP000016960">
    <property type="component" value="Unassembled WGS sequence"/>
</dbReference>
<keyword evidence="2" id="KW-0605">Phycobilisome</keyword>
<evidence type="ECO:0000313" key="3">
    <source>
        <dbReference type="EMBL" id="ERN41959.1"/>
    </source>
</evidence>
<sequence>MSVDTLFQQLKHKNPNLRERAICQIADLDDATIIPRLMENLGEDDVVYRRASVKALGAIGQPAIAPLIDGLTNGKNATVQASCAKALAQIATWHPDEPFPQPVLDSLKKAMSDPSPVVQLTSVMALGQVGTPALEILIDTLQSTANIALAVSIANTLGSIANPRTSEVLTELAHNEAIDPYLREIATSALSRTNMAEGKFSS</sequence>
<dbReference type="OrthoDB" id="424041at2"/>
<evidence type="ECO:0000256" key="2">
    <source>
        <dbReference type="ARBA" id="ARBA00022738"/>
    </source>
</evidence>
<dbReference type="RefSeq" id="WP_022605800.1">
    <property type="nucleotide sequence ID" value="NZ_ASSJ01000035.1"/>
</dbReference>
<dbReference type="Gene3D" id="1.25.10.10">
    <property type="entry name" value="Leucine-rich Repeat Variant"/>
    <property type="match status" value="1"/>
</dbReference>
<dbReference type="STRING" id="582515.KR51_00012860"/>
<dbReference type="GO" id="GO:0016491">
    <property type="term" value="F:oxidoreductase activity"/>
    <property type="evidence" value="ECO:0007669"/>
    <property type="project" value="TreeGrafter"/>
</dbReference>
<dbReference type="AlphaFoldDB" id="U5DMW6"/>
<gene>
    <name evidence="3" type="ORF">KR51_00012860</name>
</gene>
<dbReference type="SUPFAM" id="SSF48371">
    <property type="entry name" value="ARM repeat"/>
    <property type="match status" value="1"/>
</dbReference>
<dbReference type="InParanoid" id="U5DMW6"/>
<dbReference type="PANTHER" id="PTHR12697:SF5">
    <property type="entry name" value="DEOXYHYPUSINE HYDROXYLASE"/>
    <property type="match status" value="1"/>
</dbReference>
<reference evidence="3 4" key="1">
    <citation type="submission" date="2013-05" db="EMBL/GenBank/DDBJ databases">
        <title>Draft genome sequence of Rubidibacter lacunae KORDI 51-2.</title>
        <authorList>
            <person name="Choi D.H."/>
            <person name="Noh J.H."/>
            <person name="Kwon K.-K."/>
            <person name="Lee J.-H."/>
            <person name="Ryu J.-Y."/>
        </authorList>
    </citation>
    <scope>NUCLEOTIDE SEQUENCE [LARGE SCALE GENOMIC DNA]</scope>
    <source>
        <strain evidence="3 4">KORDI 51-2</strain>
    </source>
</reference>
<organism evidence="3 4">
    <name type="scientific">Rubidibacter lacunae KORDI 51-2</name>
    <dbReference type="NCBI Taxonomy" id="582515"/>
    <lineage>
        <taxon>Bacteria</taxon>
        <taxon>Bacillati</taxon>
        <taxon>Cyanobacteriota</taxon>
        <taxon>Cyanophyceae</taxon>
        <taxon>Oscillatoriophycideae</taxon>
        <taxon>Chroococcales</taxon>
        <taxon>Aphanothecaceae</taxon>
        <taxon>Rubidibacter</taxon>
    </lineage>
</organism>
<keyword evidence="4" id="KW-1185">Reference proteome</keyword>
<evidence type="ECO:0000256" key="1">
    <source>
        <dbReference type="ARBA" id="ARBA00022549"/>
    </source>
</evidence>
<name>U5DMW6_9CHRO</name>
<dbReference type="SMART" id="SM00567">
    <property type="entry name" value="EZ_HEAT"/>
    <property type="match status" value="5"/>
</dbReference>
<dbReference type="PANTHER" id="PTHR12697">
    <property type="entry name" value="PBS LYASE HEAT-LIKE PROTEIN"/>
    <property type="match status" value="1"/>
</dbReference>
<proteinExistence type="predicted"/>